<feature type="domain" description="Gfo/Idh/MocA-like oxidoreductase N-terminal" evidence="1">
    <location>
        <begin position="11"/>
        <end position="129"/>
    </location>
</feature>
<dbReference type="Gene3D" id="3.40.50.720">
    <property type="entry name" value="NAD(P)-binding Rossmann-like Domain"/>
    <property type="match status" value="1"/>
</dbReference>
<name>A0ABW3BWK1_9FLAO</name>
<dbReference type="RefSeq" id="WP_379944065.1">
    <property type="nucleotide sequence ID" value="NZ_JBHTIB010000030.1"/>
</dbReference>
<dbReference type="Pfam" id="PF01408">
    <property type="entry name" value="GFO_IDH_MocA"/>
    <property type="match status" value="1"/>
</dbReference>
<dbReference type="InterPro" id="IPR000683">
    <property type="entry name" value="Gfo/Idh/MocA-like_OxRdtase_N"/>
</dbReference>
<protein>
    <submittedName>
        <fullName evidence="3">Gfo/Idh/MocA family protein</fullName>
    </submittedName>
</protein>
<dbReference type="Proteomes" id="UP001597011">
    <property type="component" value="Unassembled WGS sequence"/>
</dbReference>
<dbReference type="SUPFAM" id="SSF51735">
    <property type="entry name" value="NAD(P)-binding Rossmann-fold domains"/>
    <property type="match status" value="1"/>
</dbReference>
<feature type="domain" description="GFO/IDH/MocA-like oxidoreductase" evidence="2">
    <location>
        <begin position="138"/>
        <end position="265"/>
    </location>
</feature>
<gene>
    <name evidence="3" type="ORF">ACFQ0I_16450</name>
</gene>
<organism evidence="3 4">
    <name type="scientific">Mariniflexile aquimaris</name>
    <dbReference type="NCBI Taxonomy" id="881009"/>
    <lineage>
        <taxon>Bacteria</taxon>
        <taxon>Pseudomonadati</taxon>
        <taxon>Bacteroidota</taxon>
        <taxon>Flavobacteriia</taxon>
        <taxon>Flavobacteriales</taxon>
        <taxon>Flavobacteriaceae</taxon>
        <taxon>Mariniflexile</taxon>
    </lineage>
</organism>
<dbReference type="InterPro" id="IPR055170">
    <property type="entry name" value="GFO_IDH_MocA-like_dom"/>
</dbReference>
<sequence>MEQEKMNEICWGIIGVGDVCETKSGQPLIQTPNSSVKAVMRRNSDKAKDFAKRHGVEKWYDKADDLLNDPEVNAIYIATPPETHAEYTLKAAALGKPVYVEKPMARSYKECISMVEACKKANVPLYVAYYRRTLPNILKVKELIDSGTIGDIRSVDIAVQMTIENEIVGTHDHANNWRVDPEVAGGGYFYDLASHQLDALDFLFGPITEAKGFSENQSKTYKADDITVGVFKFKNGIIGKGLWAFNTSKASQYEMTTIIGSKGQISFPFWGDHHVTLKLENEPVKTFEFEVPQYIQEILIQSIVDDLHGKGKCVSTGVSGARTNWVLDKIVGKI</sequence>
<comment type="caution">
    <text evidence="3">The sequence shown here is derived from an EMBL/GenBank/DDBJ whole genome shotgun (WGS) entry which is preliminary data.</text>
</comment>
<dbReference type="PANTHER" id="PTHR43249">
    <property type="entry name" value="UDP-N-ACETYL-2-AMINO-2-DEOXY-D-GLUCURONATE OXIDASE"/>
    <property type="match status" value="1"/>
</dbReference>
<dbReference type="EMBL" id="JBHTIB010000030">
    <property type="protein sequence ID" value="MFD0837371.1"/>
    <property type="molecule type" value="Genomic_DNA"/>
</dbReference>
<dbReference type="Pfam" id="PF22725">
    <property type="entry name" value="GFO_IDH_MocA_C3"/>
    <property type="match status" value="1"/>
</dbReference>
<proteinExistence type="predicted"/>
<evidence type="ECO:0000313" key="4">
    <source>
        <dbReference type="Proteomes" id="UP001597011"/>
    </source>
</evidence>
<keyword evidence="4" id="KW-1185">Reference proteome</keyword>
<accession>A0ABW3BWK1</accession>
<evidence type="ECO:0000259" key="2">
    <source>
        <dbReference type="Pfam" id="PF22725"/>
    </source>
</evidence>
<dbReference type="InterPro" id="IPR036291">
    <property type="entry name" value="NAD(P)-bd_dom_sf"/>
</dbReference>
<dbReference type="Gene3D" id="3.30.360.10">
    <property type="entry name" value="Dihydrodipicolinate Reductase, domain 2"/>
    <property type="match status" value="1"/>
</dbReference>
<dbReference type="PANTHER" id="PTHR43249:SF1">
    <property type="entry name" value="D-GLUCOSIDE 3-DEHYDROGENASE"/>
    <property type="match status" value="1"/>
</dbReference>
<dbReference type="SUPFAM" id="SSF55347">
    <property type="entry name" value="Glyceraldehyde-3-phosphate dehydrogenase-like, C-terminal domain"/>
    <property type="match status" value="1"/>
</dbReference>
<dbReference type="InterPro" id="IPR052515">
    <property type="entry name" value="Gfo/Idh/MocA_Oxidoreductase"/>
</dbReference>
<evidence type="ECO:0000313" key="3">
    <source>
        <dbReference type="EMBL" id="MFD0837371.1"/>
    </source>
</evidence>
<reference evidence="4" key="1">
    <citation type="journal article" date="2019" name="Int. J. Syst. Evol. Microbiol.">
        <title>The Global Catalogue of Microorganisms (GCM) 10K type strain sequencing project: providing services to taxonomists for standard genome sequencing and annotation.</title>
        <authorList>
            <consortium name="The Broad Institute Genomics Platform"/>
            <consortium name="The Broad Institute Genome Sequencing Center for Infectious Disease"/>
            <person name="Wu L."/>
            <person name="Ma J."/>
        </authorList>
    </citation>
    <scope>NUCLEOTIDE SEQUENCE [LARGE SCALE GENOMIC DNA]</scope>
    <source>
        <strain evidence="4">CCUG 60529</strain>
    </source>
</reference>
<evidence type="ECO:0000259" key="1">
    <source>
        <dbReference type="Pfam" id="PF01408"/>
    </source>
</evidence>